<feature type="compositionally biased region" description="Basic and acidic residues" evidence="1">
    <location>
        <begin position="403"/>
        <end position="412"/>
    </location>
</feature>
<dbReference type="AlphaFoldDB" id="A0A851GII3"/>
<feature type="compositionally biased region" description="Polar residues" evidence="1">
    <location>
        <begin position="413"/>
        <end position="422"/>
    </location>
</feature>
<comment type="caution">
    <text evidence="2">The sequence shown here is derived from an EMBL/GenBank/DDBJ whole genome shotgun (WGS) entry which is preliminary data.</text>
</comment>
<keyword evidence="3" id="KW-1185">Reference proteome</keyword>
<accession>A0A851GII3</accession>
<feature type="region of interest" description="Disordered" evidence="1">
    <location>
        <begin position="403"/>
        <end position="428"/>
    </location>
</feature>
<dbReference type="Proteomes" id="UP000557872">
    <property type="component" value="Unassembled WGS sequence"/>
</dbReference>
<name>A0A851GII3_9BACT</name>
<dbReference type="RefSeq" id="WP_178931483.1">
    <property type="nucleotide sequence ID" value="NZ_JACBAZ010000002.1"/>
</dbReference>
<organism evidence="2 3">
    <name type="scientific">Oceaniferula marina</name>
    <dbReference type="NCBI Taxonomy" id="2748318"/>
    <lineage>
        <taxon>Bacteria</taxon>
        <taxon>Pseudomonadati</taxon>
        <taxon>Verrucomicrobiota</taxon>
        <taxon>Verrucomicrobiia</taxon>
        <taxon>Verrucomicrobiales</taxon>
        <taxon>Verrucomicrobiaceae</taxon>
        <taxon>Oceaniferula</taxon>
    </lineage>
</organism>
<proteinExistence type="predicted"/>
<evidence type="ECO:0000313" key="2">
    <source>
        <dbReference type="EMBL" id="NWK54937.1"/>
    </source>
</evidence>
<dbReference type="EMBL" id="JACBAZ010000002">
    <property type="protein sequence ID" value="NWK54937.1"/>
    <property type="molecule type" value="Genomic_DNA"/>
</dbReference>
<evidence type="ECO:0000313" key="3">
    <source>
        <dbReference type="Proteomes" id="UP000557872"/>
    </source>
</evidence>
<sequence>MNEKNVFHHQLSWGDADRGWKMRIGKGGQIYSLIGPFGEAMPPQIHKGSEWNDEVWQLVSVCSSKNDATLVKVGSQKKRPLAYFIHGSGIYKRDPQCMDAFYNPILAESVSPSSYAILNWGQHAHVPSIHRSSALYYTRMNVLQDGTIELNYAIHNFGSDLLDYFNTPWGGVRHSALPTHLLSRPEGGYAPTEFVSFGGDGIIDANQSGGWSGFFTRNAPEAWGVALVFGNSEQNQKAVKLRYRWGYAGGKKNARDYFVSVVNPRVPVGKNQTLNVRIYIIVDQLKNISRRAEDLIPKTRYHVSSLEKSPPLTVECEAENYVGKLQLSAWPTAGSRPLFLVRQRATGKTFVTDDLYAFASRDDFSPYHPAYKGRAPVVRPYDGKTEYLKLLGFAGDDFSLKMPGHDGAHHSDPSGSSPQENSLHGIRR</sequence>
<evidence type="ECO:0000256" key="1">
    <source>
        <dbReference type="SAM" id="MobiDB-lite"/>
    </source>
</evidence>
<reference evidence="2 3" key="1">
    <citation type="submission" date="2020-07" db="EMBL/GenBank/DDBJ databases">
        <title>Roseicoccus Jingziensis gen. nov., sp. nov., isolated from coastal seawater.</title>
        <authorList>
            <person name="Feng X."/>
        </authorList>
    </citation>
    <scope>NUCLEOTIDE SEQUENCE [LARGE SCALE GENOMIC DNA]</scope>
    <source>
        <strain evidence="2 3">N1E253</strain>
    </source>
</reference>
<protein>
    <submittedName>
        <fullName evidence="2">Uncharacterized protein</fullName>
    </submittedName>
</protein>
<gene>
    <name evidence="2" type="ORF">HW115_04910</name>
</gene>